<keyword evidence="9" id="KW-1185">Reference proteome</keyword>
<feature type="domain" description="Protein kinase" evidence="7">
    <location>
        <begin position="196"/>
        <end position="687"/>
    </location>
</feature>
<organism evidence="8 9">
    <name type="scientific">Edaphochlamys debaryana</name>
    <dbReference type="NCBI Taxonomy" id="47281"/>
    <lineage>
        <taxon>Eukaryota</taxon>
        <taxon>Viridiplantae</taxon>
        <taxon>Chlorophyta</taxon>
        <taxon>core chlorophytes</taxon>
        <taxon>Chlorophyceae</taxon>
        <taxon>CS clade</taxon>
        <taxon>Chlamydomonadales</taxon>
        <taxon>Chlamydomonadales incertae sedis</taxon>
        <taxon>Edaphochlamys</taxon>
    </lineage>
</organism>
<sequence>MVSLFACCRSTRTLPVSPNGAPSARPAAESVDAASVSHSKPQPGYSKLGAGDGLKYADALLPGQLPPDSPRDVDSHLHANGKQGPKGVPLLEDTLTRDARQRPDPTASPGAGPGRPGQRFDPKAPPPRLQVPAELQSGTSFADDFRSGEQVSAQATASGPPLLKRGSSRNLLLGAPSTGGPAASSAPAPSASQLDIPLQWLLPTGPLGQAVSRSSGQRHLVKQVRVPSPSQPSQLGVGFSAPAGPGAGAGAGQGQGQPVSSPRGAESLAAIAAQAQAVLQLNRELALAAQLPRCPQLLLPHKVYEQGDVAHVVYDGAGEELFTYLRARQRLPEACCRDILRQLLQALSALHERRWVHRNVCSETVWVTELAQPSVLGEEASAQDDLLPSPTDPHTNSPTTAGGPSSTSGQAPPGTEGTAALLNSPTLKRNKTLGRDRNVDRALRKHATSKKREARLGVRLGGLAHVAQLGESAAAGGGAGGGKSGTRGGAGGGAGAAGTLRELVGCAYHLAPEAIRGEGYGQAADVWAAGVLLCMLLTGRPPFPGMNELEVMTRVLLSATDPSRLLNDVGTADGAGGGGDADGGVRRPRFASVGGAEPAKPRKLGRGYSVRESAAAVVPERQSTGGLAAVEGTDAGEGDSSPLRALVVQVALEARASGACREALASMLAADPAARLSAADLLQLPWFTSTETGD</sequence>
<feature type="compositionally biased region" description="Gly residues" evidence="6">
    <location>
        <begin position="475"/>
        <end position="494"/>
    </location>
</feature>
<dbReference type="AlphaFoldDB" id="A0A835Y646"/>
<dbReference type="Gene3D" id="1.10.510.10">
    <property type="entry name" value="Transferase(Phosphotransferase) domain 1"/>
    <property type="match status" value="2"/>
</dbReference>
<dbReference type="EMBL" id="JAEHOE010000028">
    <property type="protein sequence ID" value="KAG2494886.1"/>
    <property type="molecule type" value="Genomic_DNA"/>
</dbReference>
<evidence type="ECO:0000313" key="9">
    <source>
        <dbReference type="Proteomes" id="UP000612055"/>
    </source>
</evidence>
<dbReference type="Pfam" id="PF00069">
    <property type="entry name" value="Pkinase"/>
    <property type="match status" value="1"/>
</dbReference>
<dbReference type="OrthoDB" id="5979581at2759"/>
<proteinExistence type="predicted"/>
<gene>
    <name evidence="8" type="ORF">HYH03_007124</name>
</gene>
<comment type="caution">
    <text evidence="8">The sequence shown here is derived from an EMBL/GenBank/DDBJ whole genome shotgun (WGS) entry which is preliminary data.</text>
</comment>
<evidence type="ECO:0000256" key="5">
    <source>
        <dbReference type="ARBA" id="ARBA00022840"/>
    </source>
</evidence>
<evidence type="ECO:0000256" key="1">
    <source>
        <dbReference type="ARBA" id="ARBA00022527"/>
    </source>
</evidence>
<keyword evidence="4" id="KW-0418">Kinase</keyword>
<dbReference type="InterPro" id="IPR011009">
    <property type="entry name" value="Kinase-like_dom_sf"/>
</dbReference>
<keyword evidence="2" id="KW-0808">Transferase</keyword>
<protein>
    <recommendedName>
        <fullName evidence="7">Protein kinase domain-containing protein</fullName>
    </recommendedName>
</protein>
<evidence type="ECO:0000256" key="4">
    <source>
        <dbReference type="ARBA" id="ARBA00022777"/>
    </source>
</evidence>
<feature type="compositionally biased region" description="Gly residues" evidence="6">
    <location>
        <begin position="245"/>
        <end position="255"/>
    </location>
</feature>
<dbReference type="GO" id="GO:0005524">
    <property type="term" value="F:ATP binding"/>
    <property type="evidence" value="ECO:0007669"/>
    <property type="project" value="UniProtKB-KW"/>
</dbReference>
<keyword evidence="1" id="KW-0723">Serine/threonine-protein kinase</keyword>
<dbReference type="SUPFAM" id="SSF56112">
    <property type="entry name" value="Protein kinase-like (PK-like)"/>
    <property type="match status" value="1"/>
</dbReference>
<evidence type="ECO:0000259" key="7">
    <source>
        <dbReference type="PROSITE" id="PS50011"/>
    </source>
</evidence>
<dbReference type="InterPro" id="IPR000719">
    <property type="entry name" value="Prot_kinase_dom"/>
</dbReference>
<dbReference type="InterPro" id="IPR050205">
    <property type="entry name" value="CDPK_Ser/Thr_kinases"/>
</dbReference>
<reference evidence="8" key="1">
    <citation type="journal article" date="2020" name="bioRxiv">
        <title>Comparative genomics of Chlamydomonas.</title>
        <authorList>
            <person name="Craig R.J."/>
            <person name="Hasan A.R."/>
            <person name="Ness R.W."/>
            <person name="Keightley P.D."/>
        </authorList>
    </citation>
    <scope>NUCLEOTIDE SEQUENCE</scope>
    <source>
        <strain evidence="8">CCAP 11/70</strain>
    </source>
</reference>
<feature type="compositionally biased region" description="Basic and acidic residues" evidence="6">
    <location>
        <begin position="433"/>
        <end position="442"/>
    </location>
</feature>
<evidence type="ECO:0000313" key="8">
    <source>
        <dbReference type="EMBL" id="KAG2494886.1"/>
    </source>
</evidence>
<feature type="compositionally biased region" description="Gly residues" evidence="6">
    <location>
        <begin position="573"/>
        <end position="582"/>
    </location>
</feature>
<dbReference type="PANTHER" id="PTHR24349">
    <property type="entry name" value="SERINE/THREONINE-PROTEIN KINASE"/>
    <property type="match status" value="1"/>
</dbReference>
<dbReference type="SMART" id="SM00220">
    <property type="entry name" value="S_TKc"/>
    <property type="match status" value="1"/>
</dbReference>
<keyword evidence="3" id="KW-0547">Nucleotide-binding</keyword>
<dbReference type="PROSITE" id="PS50011">
    <property type="entry name" value="PROTEIN_KINASE_DOM"/>
    <property type="match status" value="1"/>
</dbReference>
<feature type="compositionally biased region" description="Basic and acidic residues" evidence="6">
    <location>
        <begin position="94"/>
        <end position="103"/>
    </location>
</feature>
<evidence type="ECO:0000256" key="3">
    <source>
        <dbReference type="ARBA" id="ARBA00022741"/>
    </source>
</evidence>
<dbReference type="GO" id="GO:0004674">
    <property type="term" value="F:protein serine/threonine kinase activity"/>
    <property type="evidence" value="ECO:0007669"/>
    <property type="project" value="UniProtKB-KW"/>
</dbReference>
<keyword evidence="5" id="KW-0067">ATP-binding</keyword>
<feature type="region of interest" description="Disordered" evidence="6">
    <location>
        <begin position="209"/>
        <end position="263"/>
    </location>
</feature>
<feature type="region of interest" description="Disordered" evidence="6">
    <location>
        <begin position="12"/>
        <end position="190"/>
    </location>
</feature>
<feature type="region of interest" description="Disordered" evidence="6">
    <location>
        <begin position="474"/>
        <end position="494"/>
    </location>
</feature>
<accession>A0A835Y646</accession>
<evidence type="ECO:0000256" key="6">
    <source>
        <dbReference type="SAM" id="MobiDB-lite"/>
    </source>
</evidence>
<dbReference type="Proteomes" id="UP000612055">
    <property type="component" value="Unassembled WGS sequence"/>
</dbReference>
<feature type="region of interest" description="Disordered" evidence="6">
    <location>
        <begin position="568"/>
        <end position="607"/>
    </location>
</feature>
<name>A0A835Y646_9CHLO</name>
<feature type="region of interest" description="Disordered" evidence="6">
    <location>
        <begin position="378"/>
        <end position="451"/>
    </location>
</feature>
<feature type="compositionally biased region" description="Low complexity" evidence="6">
    <location>
        <begin position="174"/>
        <end position="190"/>
    </location>
</feature>
<evidence type="ECO:0000256" key="2">
    <source>
        <dbReference type="ARBA" id="ARBA00022679"/>
    </source>
</evidence>
<feature type="compositionally biased region" description="Low complexity" evidence="6">
    <location>
        <begin position="397"/>
        <end position="415"/>
    </location>
</feature>